<dbReference type="InterPro" id="IPR015991">
    <property type="entry name" value="TatD/YcfH-like"/>
</dbReference>
<feature type="binding site" evidence="3">
    <location>
        <position position="5"/>
    </location>
    <ligand>
        <name>a divalent metal cation</name>
        <dbReference type="ChEBI" id="CHEBI:60240"/>
        <label>1</label>
    </ligand>
</feature>
<evidence type="ECO:0000256" key="3">
    <source>
        <dbReference type="PIRSR" id="PIRSR005902-1"/>
    </source>
</evidence>
<dbReference type="PANTHER" id="PTHR46124:SF2">
    <property type="entry name" value="D-AMINOACYL-TRNA DEACYLASE"/>
    <property type="match status" value="1"/>
</dbReference>
<dbReference type="PANTHER" id="PTHR46124">
    <property type="entry name" value="D-AMINOACYL-TRNA DEACYLASE"/>
    <property type="match status" value="1"/>
</dbReference>
<proteinExistence type="predicted"/>
<evidence type="ECO:0000256" key="1">
    <source>
        <dbReference type="ARBA" id="ARBA00022723"/>
    </source>
</evidence>
<dbReference type="SUPFAM" id="SSF51556">
    <property type="entry name" value="Metallo-dependent hydrolases"/>
    <property type="match status" value="1"/>
</dbReference>
<dbReference type="Pfam" id="PF01026">
    <property type="entry name" value="TatD_DNase"/>
    <property type="match status" value="1"/>
</dbReference>
<accession>A0A832ZEZ9</accession>
<feature type="binding site" evidence="3">
    <location>
        <position position="201"/>
    </location>
    <ligand>
        <name>a divalent metal cation</name>
        <dbReference type="ChEBI" id="CHEBI:60240"/>
        <label>1</label>
    </ligand>
</feature>
<feature type="binding site" evidence="3">
    <location>
        <position position="153"/>
    </location>
    <ligand>
        <name>a divalent metal cation</name>
        <dbReference type="ChEBI" id="CHEBI:60240"/>
        <label>2</label>
    </ligand>
</feature>
<keyword evidence="4" id="KW-0540">Nuclease</keyword>
<dbReference type="CDD" id="cd01310">
    <property type="entry name" value="TatD_DNAse"/>
    <property type="match status" value="1"/>
</dbReference>
<comment type="caution">
    <text evidence="4">The sequence shown here is derived from an EMBL/GenBank/DDBJ whole genome shotgun (WGS) entry which is preliminary data.</text>
</comment>
<dbReference type="PIRSF" id="PIRSF005902">
    <property type="entry name" value="DNase_TatD"/>
    <property type="match status" value="1"/>
</dbReference>
<dbReference type="GO" id="GO:0004527">
    <property type="term" value="F:exonuclease activity"/>
    <property type="evidence" value="ECO:0007669"/>
    <property type="project" value="UniProtKB-KW"/>
</dbReference>
<sequence>MIDAHAHFEFYKRDAPEIVEECRAKLRAVIDSITEYRKAHVWKSWEMLEPYFGFIFPTLGYHPNEARRGNWEKVRRVENFIWEHKDEIVAVGEIGLDYHYAENEKQRENQMQIFRHFLELALELEKPVVIHARESEGEAYETVQRYGVNAYFHSFAGSRELAREIAGNGHYIGISTGIVFIPEVKAVAEVLDAETILVETDSPYMSPFKGQRNKPCYVRVAVEEISRLKGVPFDEIERITEENAIKFFNLKMWKTL</sequence>
<keyword evidence="2" id="KW-0378">Hydrolase</keyword>
<organism evidence="4 5">
    <name type="scientific">Thermococcus paralvinellae</name>
    <dbReference type="NCBI Taxonomy" id="582419"/>
    <lineage>
        <taxon>Archaea</taxon>
        <taxon>Methanobacteriati</taxon>
        <taxon>Methanobacteriota</taxon>
        <taxon>Thermococci</taxon>
        <taxon>Thermococcales</taxon>
        <taxon>Thermococcaceae</taxon>
        <taxon>Thermococcus</taxon>
    </lineage>
</organism>
<dbReference type="InterPro" id="IPR018228">
    <property type="entry name" value="DNase_TatD-rel_CS"/>
</dbReference>
<gene>
    <name evidence="4" type="ORF">EYH24_02310</name>
</gene>
<reference evidence="4" key="1">
    <citation type="journal article" date="2020" name="ISME J.">
        <title>Gammaproteobacteria mediating utilization of methyl-, sulfur- and petroleum organic compounds in deep ocean hydrothermal plumes.</title>
        <authorList>
            <person name="Zhou Z."/>
            <person name="Liu Y."/>
            <person name="Pan J."/>
            <person name="Cron B.R."/>
            <person name="Toner B.M."/>
            <person name="Anantharaman K."/>
            <person name="Breier J.A."/>
            <person name="Dick G.J."/>
            <person name="Li M."/>
        </authorList>
    </citation>
    <scope>NUCLEOTIDE SEQUENCE</scope>
    <source>
        <strain evidence="4">SZUA-1476</strain>
    </source>
</reference>
<evidence type="ECO:0000256" key="2">
    <source>
        <dbReference type="ARBA" id="ARBA00022801"/>
    </source>
</evidence>
<dbReference type="InterPro" id="IPR001130">
    <property type="entry name" value="TatD-like"/>
</dbReference>
<evidence type="ECO:0000313" key="5">
    <source>
        <dbReference type="Proteomes" id="UP000653692"/>
    </source>
</evidence>
<keyword evidence="4" id="KW-0269">Exonuclease</keyword>
<feature type="binding site" evidence="3">
    <location>
        <position position="7"/>
    </location>
    <ligand>
        <name>a divalent metal cation</name>
        <dbReference type="ChEBI" id="CHEBI:60240"/>
        <label>1</label>
    </ligand>
</feature>
<keyword evidence="1 3" id="KW-0479">Metal-binding</keyword>
<evidence type="ECO:0000313" key="4">
    <source>
        <dbReference type="EMBL" id="HIP88801.1"/>
    </source>
</evidence>
<dbReference type="EMBL" id="DQUR01000080">
    <property type="protein sequence ID" value="HIP88801.1"/>
    <property type="molecule type" value="Genomic_DNA"/>
</dbReference>
<dbReference type="InterPro" id="IPR032466">
    <property type="entry name" value="Metal_Hydrolase"/>
</dbReference>
<dbReference type="NCBIfam" id="TIGR00010">
    <property type="entry name" value="YchF/TatD family DNA exonuclease"/>
    <property type="match status" value="1"/>
</dbReference>
<dbReference type="AlphaFoldDB" id="A0A832ZEZ9"/>
<dbReference type="PROSITE" id="PS01091">
    <property type="entry name" value="TATD_3"/>
    <property type="match status" value="1"/>
</dbReference>
<feature type="binding site" evidence="3">
    <location>
        <position position="93"/>
    </location>
    <ligand>
        <name>a divalent metal cation</name>
        <dbReference type="ChEBI" id="CHEBI:60240"/>
        <label>1</label>
    </ligand>
</feature>
<dbReference type="GO" id="GO:0004536">
    <property type="term" value="F:DNA nuclease activity"/>
    <property type="evidence" value="ECO:0007669"/>
    <property type="project" value="InterPro"/>
</dbReference>
<name>A0A832ZEZ9_9EURY</name>
<feature type="binding site" evidence="3">
    <location>
        <position position="131"/>
    </location>
    <ligand>
        <name>a divalent metal cation</name>
        <dbReference type="ChEBI" id="CHEBI:60240"/>
        <label>2</label>
    </ligand>
</feature>
<dbReference type="GO" id="GO:0046872">
    <property type="term" value="F:metal ion binding"/>
    <property type="evidence" value="ECO:0007669"/>
    <property type="project" value="UniProtKB-KW"/>
</dbReference>
<dbReference type="Gene3D" id="3.20.20.140">
    <property type="entry name" value="Metal-dependent hydrolases"/>
    <property type="match status" value="1"/>
</dbReference>
<protein>
    <submittedName>
        <fullName evidence="4">YchF/TatD family DNA exonuclease</fullName>
    </submittedName>
</protein>
<dbReference type="Proteomes" id="UP000653692">
    <property type="component" value="Unassembled WGS sequence"/>
</dbReference>